<proteinExistence type="inferred from homology"/>
<dbReference type="SUPFAM" id="SSF52833">
    <property type="entry name" value="Thioredoxin-like"/>
    <property type="match status" value="1"/>
</dbReference>
<evidence type="ECO:0008006" key="4">
    <source>
        <dbReference type="Google" id="ProtNLM"/>
    </source>
</evidence>
<dbReference type="Gene3D" id="3.40.30.10">
    <property type="entry name" value="Glutaredoxin"/>
    <property type="match status" value="1"/>
</dbReference>
<dbReference type="InterPro" id="IPR051033">
    <property type="entry name" value="SH3BGR"/>
</dbReference>
<dbReference type="EMBL" id="JAODUP010000150">
    <property type="protein sequence ID" value="KAK2159589.1"/>
    <property type="molecule type" value="Genomic_DNA"/>
</dbReference>
<keyword evidence="3" id="KW-1185">Reference proteome</keyword>
<organism evidence="2 3">
    <name type="scientific">Paralvinella palmiformis</name>
    <dbReference type="NCBI Taxonomy" id="53620"/>
    <lineage>
        <taxon>Eukaryota</taxon>
        <taxon>Metazoa</taxon>
        <taxon>Spiralia</taxon>
        <taxon>Lophotrochozoa</taxon>
        <taxon>Annelida</taxon>
        <taxon>Polychaeta</taxon>
        <taxon>Sedentaria</taxon>
        <taxon>Canalipalpata</taxon>
        <taxon>Terebellida</taxon>
        <taxon>Terebelliformia</taxon>
        <taxon>Alvinellidae</taxon>
        <taxon>Paralvinella</taxon>
    </lineage>
</organism>
<comment type="caution">
    <text evidence="2">The sequence shown here is derived from an EMBL/GenBank/DDBJ whole genome shotgun (WGS) entry which is preliminary data.</text>
</comment>
<sequence length="182" mass="21236">MVLKIYISSTSGNKEIKKKQEFIKQVLETKKICFEEIDISLAICEEDRKYMREHAKARGTPNPLPPQVFSDQDYLGDYEDFHEANECDELFEFLKMAPSKKQSSAEIVLDEVNGDKDHKATVKCTEVIIDHYDEDKENTEQVLYYNIPVTQIQFLVTACRLSCVITFFMVTLWPRYYNVVVL</sequence>
<accession>A0AAD9JUD9</accession>
<dbReference type="InterPro" id="IPR006993">
    <property type="entry name" value="Glut_rich_SH3-bd"/>
</dbReference>
<evidence type="ECO:0000256" key="1">
    <source>
        <dbReference type="ARBA" id="ARBA00007764"/>
    </source>
</evidence>
<dbReference type="InterPro" id="IPR036249">
    <property type="entry name" value="Thioredoxin-like_sf"/>
</dbReference>
<reference evidence="2" key="1">
    <citation type="journal article" date="2023" name="Mol. Biol. Evol.">
        <title>Third-Generation Sequencing Reveals the Adaptive Role of the Epigenome in Three Deep-Sea Polychaetes.</title>
        <authorList>
            <person name="Perez M."/>
            <person name="Aroh O."/>
            <person name="Sun Y."/>
            <person name="Lan Y."/>
            <person name="Juniper S.K."/>
            <person name="Young C.R."/>
            <person name="Angers B."/>
            <person name="Qian P.Y."/>
        </authorList>
    </citation>
    <scope>NUCLEOTIDE SEQUENCE</scope>
    <source>
        <strain evidence="2">P08H-3</strain>
    </source>
</reference>
<protein>
    <recommendedName>
        <fullName evidence="4">SH3 domain-binding glutamic acid-rich-like protein</fullName>
    </recommendedName>
</protein>
<dbReference type="CDD" id="cd03030">
    <property type="entry name" value="GRX_SH3BGR"/>
    <property type="match status" value="1"/>
</dbReference>
<comment type="similarity">
    <text evidence="1">Belongs to the SH3BGR family.</text>
</comment>
<evidence type="ECO:0000313" key="3">
    <source>
        <dbReference type="Proteomes" id="UP001208570"/>
    </source>
</evidence>
<dbReference type="Pfam" id="PF04908">
    <property type="entry name" value="SH3BGR"/>
    <property type="match status" value="1"/>
</dbReference>
<evidence type="ECO:0000313" key="2">
    <source>
        <dbReference type="EMBL" id="KAK2159589.1"/>
    </source>
</evidence>
<dbReference type="Proteomes" id="UP001208570">
    <property type="component" value="Unassembled WGS sequence"/>
</dbReference>
<gene>
    <name evidence="2" type="ORF">LSH36_150g02027</name>
</gene>
<dbReference type="GO" id="GO:0005737">
    <property type="term" value="C:cytoplasm"/>
    <property type="evidence" value="ECO:0007669"/>
    <property type="project" value="TreeGrafter"/>
</dbReference>
<dbReference type="AlphaFoldDB" id="A0AAD9JUD9"/>
<dbReference type="PANTHER" id="PTHR12232:SF0">
    <property type="entry name" value="THIOREDOXIN DOMAIN-CONTAINING PROTEIN"/>
    <property type="match status" value="1"/>
</dbReference>
<dbReference type="PANTHER" id="PTHR12232">
    <property type="entry name" value="SH3 DOMAIN-BINDING GLUTAMIC ACID-RICH-LIKE PROTEIN"/>
    <property type="match status" value="1"/>
</dbReference>
<name>A0AAD9JUD9_9ANNE</name>
<dbReference type="PROSITE" id="PS51354">
    <property type="entry name" value="GLUTAREDOXIN_2"/>
    <property type="match status" value="1"/>
</dbReference>